<comment type="caution">
    <text evidence="2">The sequence shown here is derived from an EMBL/GenBank/DDBJ whole genome shotgun (WGS) entry which is preliminary data.</text>
</comment>
<proteinExistence type="predicted"/>
<feature type="compositionally biased region" description="Polar residues" evidence="1">
    <location>
        <begin position="673"/>
        <end position="689"/>
    </location>
</feature>
<dbReference type="Proteomes" id="UP000703269">
    <property type="component" value="Unassembled WGS sequence"/>
</dbReference>
<evidence type="ECO:0000256" key="1">
    <source>
        <dbReference type="SAM" id="MobiDB-lite"/>
    </source>
</evidence>
<dbReference type="OrthoDB" id="2505887at2759"/>
<dbReference type="AlphaFoldDB" id="A0A9P3G3P9"/>
<keyword evidence="3" id="KW-1185">Reference proteome</keyword>
<dbReference type="EMBL" id="BPQB01000005">
    <property type="protein sequence ID" value="GJE87049.1"/>
    <property type="molecule type" value="Genomic_DNA"/>
</dbReference>
<feature type="compositionally biased region" description="Polar residues" evidence="1">
    <location>
        <begin position="93"/>
        <end position="106"/>
    </location>
</feature>
<evidence type="ECO:0008006" key="4">
    <source>
        <dbReference type="Google" id="ProtNLM"/>
    </source>
</evidence>
<feature type="compositionally biased region" description="Polar residues" evidence="1">
    <location>
        <begin position="179"/>
        <end position="192"/>
    </location>
</feature>
<name>A0A9P3G3P9_9APHY</name>
<accession>A0A9P3G3P9</accession>
<sequence length="838" mass="91297">MKSAEADTKARPRRRAAAQRASRLAAEQMSSSSPEDESDVPAFGAPSGRRSRVQSTRSGKQKSTLRANAAHTSLSSSSTAATTRPLRTATAPRNQNGQGKTPSVSRTQEKKPAADVISDADTDIVILSRPPSPMRKPALKLTRSEPTQGPSQRANTPPQKRKYVDETGSASEVEVLLTPRSTPSSDAWSATATGDPGRAQDTVHKTTPRTFARGPRPLGASQAIRRARTLSPPAWQSDGRYDTLDLEDDVVLVFVRLDLSGAPSESDDAMWWPAQLVDHGPPWRVAPFGTPPGARRAPLALPSAAPALLQPYRAGPARLRFSEATFAPPQSPRGLALARRKRRRTDAHGADADLVARWSEARDLLLKAHQDANDGLPLLLSHYVVGTAPRRPLAIGSSSDESDGSAGAWRAPSPNFMYDIPGELVLARDRRRDTQYWPAKIMKYHPPARREEKPLYEVLFFDGTVRKFADDEDMFFTPSHDGFRTCKLGEAQDDYGLNEDASDDEDAPNVETAIPDEETEAQLRESSPPPALPAPTAFGHELTMAEQLAYVKPVLVALMNGRHAPSRARHVGFMKRGRTMRAIVNAAGQRGELSNRDQEELSACICRWMRRRLRRQQLGLVPHDERVWAEDAGAVPASERRPERGAPVLDLDLDLELLAADDSESASSDAQLPPSSLATAESIQDTSEASGDDGGARQVATPTDATHAIEDDDRAAGTTVSKAGDPGAPSDRRDDTLRAGPLPTYAELSPLDQITYCTSVLLPEAILQLLLWRNGLRTRPELLPAPEEARLHAAAREKADATNWVHDIIRMKRAVDRTTLPAAAAPARADRRRRRKVA</sequence>
<evidence type="ECO:0000313" key="3">
    <source>
        <dbReference type="Proteomes" id="UP000703269"/>
    </source>
</evidence>
<feature type="region of interest" description="Disordered" evidence="1">
    <location>
        <begin position="662"/>
        <end position="743"/>
    </location>
</feature>
<feature type="compositionally biased region" description="Polar residues" evidence="1">
    <location>
        <begin position="144"/>
        <end position="158"/>
    </location>
</feature>
<evidence type="ECO:0000313" key="2">
    <source>
        <dbReference type="EMBL" id="GJE87049.1"/>
    </source>
</evidence>
<feature type="compositionally biased region" description="Basic and acidic residues" evidence="1">
    <location>
        <begin position="1"/>
        <end position="10"/>
    </location>
</feature>
<feature type="region of interest" description="Disordered" evidence="1">
    <location>
        <begin position="518"/>
        <end position="537"/>
    </location>
</feature>
<feature type="compositionally biased region" description="Polar residues" evidence="1">
    <location>
        <begin position="53"/>
        <end position="66"/>
    </location>
</feature>
<protein>
    <recommendedName>
        <fullName evidence="4">PWWP domain-containing protein</fullName>
    </recommendedName>
</protein>
<organism evidence="2 3">
    <name type="scientific">Phanerochaete sordida</name>
    <dbReference type="NCBI Taxonomy" id="48140"/>
    <lineage>
        <taxon>Eukaryota</taxon>
        <taxon>Fungi</taxon>
        <taxon>Dikarya</taxon>
        <taxon>Basidiomycota</taxon>
        <taxon>Agaricomycotina</taxon>
        <taxon>Agaricomycetes</taxon>
        <taxon>Polyporales</taxon>
        <taxon>Phanerochaetaceae</taxon>
        <taxon>Phanerochaete</taxon>
    </lineage>
</organism>
<gene>
    <name evidence="2" type="ORF">PsYK624_031320</name>
</gene>
<feature type="compositionally biased region" description="Low complexity" evidence="1">
    <location>
        <begin position="69"/>
        <end position="92"/>
    </location>
</feature>
<reference evidence="2 3" key="1">
    <citation type="submission" date="2021-08" db="EMBL/GenBank/DDBJ databases">
        <title>Draft Genome Sequence of Phanerochaete sordida strain YK-624.</title>
        <authorList>
            <person name="Mori T."/>
            <person name="Dohra H."/>
            <person name="Suzuki T."/>
            <person name="Kawagishi H."/>
            <person name="Hirai H."/>
        </authorList>
    </citation>
    <scope>NUCLEOTIDE SEQUENCE [LARGE SCALE GENOMIC DNA]</scope>
    <source>
        <strain evidence="2 3">YK-624</strain>
    </source>
</reference>
<feature type="region of interest" description="Disordered" evidence="1">
    <location>
        <begin position="1"/>
        <end position="203"/>
    </location>
</feature>
<feature type="compositionally biased region" description="Low complexity" evidence="1">
    <location>
        <begin position="18"/>
        <end position="33"/>
    </location>
</feature>